<dbReference type="PANTHER" id="PTHR11122">
    <property type="entry name" value="APOSPORY-ASSOCIATED PROTEIN C-RELATED"/>
    <property type="match status" value="1"/>
</dbReference>
<feature type="region of interest" description="Disordered" evidence="6">
    <location>
        <begin position="269"/>
        <end position="317"/>
    </location>
</feature>
<dbReference type="VEuPathDB" id="VectorBase:ADAR2_006405"/>
<dbReference type="EMBL" id="ADMH02002027">
    <property type="protein sequence ID" value="ETN59883.1"/>
    <property type="molecule type" value="Genomic_DNA"/>
</dbReference>
<dbReference type="GO" id="GO:0004034">
    <property type="term" value="F:aldose 1-epimerase activity"/>
    <property type="evidence" value="ECO:0007669"/>
    <property type="project" value="UniProtKB-EC"/>
</dbReference>
<dbReference type="EnsemblMetazoa" id="ADAC008516-RA">
    <property type="protein sequence ID" value="ADAC008516-PA"/>
    <property type="gene ID" value="ADAC008516"/>
</dbReference>
<comment type="pathway">
    <text evidence="2">Carbohydrate metabolism; galactose metabolism.</text>
</comment>
<organism evidence="7">
    <name type="scientific">Anopheles darlingi</name>
    <name type="common">Mosquito</name>
    <dbReference type="NCBI Taxonomy" id="43151"/>
    <lineage>
        <taxon>Eukaryota</taxon>
        <taxon>Metazoa</taxon>
        <taxon>Ecdysozoa</taxon>
        <taxon>Arthropoda</taxon>
        <taxon>Hexapoda</taxon>
        <taxon>Insecta</taxon>
        <taxon>Pterygota</taxon>
        <taxon>Neoptera</taxon>
        <taxon>Endopterygota</taxon>
        <taxon>Diptera</taxon>
        <taxon>Nematocera</taxon>
        <taxon>Culicoidea</taxon>
        <taxon>Culicidae</taxon>
        <taxon>Anophelinae</taxon>
        <taxon>Anopheles</taxon>
    </lineage>
</organism>
<evidence type="ECO:0000313" key="8">
    <source>
        <dbReference type="EnsemblMetazoa" id="ADAC008516-PA"/>
    </source>
</evidence>
<reference evidence="7 9" key="1">
    <citation type="journal article" date="2010" name="BMC Genomics">
        <title>Combination of measures distinguishes pre-miRNAs from other stem-loops in the genome of the newly sequenced Anopheles darlingi.</title>
        <authorList>
            <person name="Mendes N.D."/>
            <person name="Freitas A.T."/>
            <person name="Vasconcelos A.T."/>
            <person name="Sagot M.F."/>
        </authorList>
    </citation>
    <scope>NUCLEOTIDE SEQUENCE</scope>
</reference>
<dbReference type="eggNOG" id="KOG1594">
    <property type="taxonomic scope" value="Eukaryota"/>
</dbReference>
<reference evidence="7" key="3">
    <citation type="journal article" date="2013" name="Nucleic Acids Res.">
        <title>The genome of Anopheles darlingi, the main neotropical malaria vector.</title>
        <authorList>
            <person name="Marinotti O."/>
            <person name="Cerqueira G.C."/>
            <person name="de Almeida L.G."/>
            <person name="Ferro M.I."/>
            <person name="Loreto E.L."/>
            <person name="Zaha A."/>
            <person name="Teixeira S.M."/>
            <person name="Wespiser A.R."/>
            <person name="Almeida E Silva A."/>
            <person name="Schlindwein A.D."/>
            <person name="Pacheco A.C."/>
            <person name="Silva A.L."/>
            <person name="Graveley B.R."/>
            <person name="Walenz B.P."/>
            <person name="Lima Bde A."/>
            <person name="Ribeiro C.A."/>
            <person name="Nunes-Silva C.G."/>
            <person name="de Carvalho C.R."/>
            <person name="Soares C.M."/>
            <person name="de Menezes C.B."/>
            <person name="Matiolli C."/>
            <person name="Caffrey D."/>
            <person name="Araujo D.A."/>
            <person name="de Oliveira D.M."/>
            <person name="Golenbock D."/>
            <person name="Grisard E.C."/>
            <person name="Fantinatti-Garboggini F."/>
            <person name="de Carvalho F.M."/>
            <person name="Barcellos F.G."/>
            <person name="Prosdocimi F."/>
            <person name="May G."/>
            <person name="Azevedo Junior G.M."/>
            <person name="Guimaraes G.M."/>
            <person name="Goldman G.H."/>
            <person name="Padilha I.Q."/>
            <person name="Batista Jda S."/>
            <person name="Ferro J.A."/>
            <person name="Ribeiro J.M."/>
            <person name="Fietto J.L."/>
            <person name="Dabbas K.M."/>
            <person name="Cerdeira L."/>
            <person name="Agnez-Lima L.F."/>
            <person name="Brocchi M."/>
            <person name="de Carvalho M.O."/>
            <person name="Teixeira Mde M."/>
            <person name="Diniz Maia Mde M."/>
            <person name="Goldman M.H."/>
            <person name="Cruz Schneider M.P."/>
            <person name="Felipe M.S."/>
            <person name="Hungria M."/>
            <person name="Nicolas M.F."/>
            <person name="Pereira M."/>
            <person name="Montes M.A."/>
            <person name="Cantao M.E."/>
            <person name="Vincentz M."/>
            <person name="Rafael M.S."/>
            <person name="Silverman N."/>
            <person name="Stoco P.H."/>
            <person name="Souza R.C."/>
            <person name="Vicentini R."/>
            <person name="Gazzinelli R.T."/>
            <person name="Neves Rde O."/>
            <person name="Silva R."/>
            <person name="Astolfi-Filho S."/>
            <person name="Maciel T.E."/>
            <person name="Urmenyi T.P."/>
            <person name="Tadei W.P."/>
            <person name="Camargo E.P."/>
            <person name="de Vasconcelos A.T."/>
        </authorList>
    </citation>
    <scope>NUCLEOTIDE SEQUENCE</scope>
</reference>
<dbReference type="GO" id="GO:0030246">
    <property type="term" value="F:carbohydrate binding"/>
    <property type="evidence" value="ECO:0007669"/>
    <property type="project" value="InterPro"/>
</dbReference>
<sequence length="602" mass="66385">MAATSVVVLDRGNNTTCTINLHGTGASGLIFDCDAWHWPIKARPGHPHDTHAASVSVCTFAEGSVASGEFFEAAVADPNAVAFCGFFTPPPSTVLVLFWASYTRRTWNVSVHHTANHSRSSIRQKRMMTAMEVSVSTKEKKKLVSAVTVALPCGGEVNRCGQAGPGSDGHHWAHGFVASAELRSAHETGTGASFKPAAVCFCLLPRSEQQDRAFQVETAYGRPSVPVGSVRRANANVNGGSVCVFKGATTQFPECDQFAQLRSDQISAKQGESDEIEIRSQSQNRSTVVGRNGLGPPATGGFAKGLRTWGEGRRRGGSGVTGDLFNGRRYAHVTCHSASSLSSSSPRPFMLVTISSTTPIVPGGNMIQTEAEIEHMQHRLRSTDAQFGPWNFGPQHGFARVVRWTLERAPERLPSGDIEAVFSLMDNEITRSMWNYPFRITYRLILREKELHFHIGVYNPSKEITFSFNLLLHTYLKVPDVRRCQITGLHGCTFIDKTRDGAIYQEGRDAVTINEWTDRIYQHTPQEHIISNVVSGRKMRLQKYNFPDTVVWNPWMEKARECQDFGDDEYPNMICVEAGHLSTPVILLPGTAFEASQILQVM</sequence>
<evidence type="ECO:0000313" key="7">
    <source>
        <dbReference type="EMBL" id="ETN59883.1"/>
    </source>
</evidence>
<protein>
    <recommendedName>
        <fullName evidence="3">Galactose mutarotase</fullName>
    </recommendedName>
    <alternativeName>
        <fullName evidence="4">Aldose 1-epimerase</fullName>
    </alternativeName>
</protein>
<dbReference type="HOGENOM" id="CLU_453589_0_0_1"/>
<evidence type="ECO:0000256" key="2">
    <source>
        <dbReference type="ARBA" id="ARBA00004947"/>
    </source>
</evidence>
<comment type="catalytic activity">
    <reaction evidence="1">
        <text>alpha-D-galactose = beta-D-galactose</text>
        <dbReference type="Rhea" id="RHEA:28675"/>
        <dbReference type="ChEBI" id="CHEBI:27667"/>
        <dbReference type="ChEBI" id="CHEBI:28061"/>
        <dbReference type="EC" id="5.1.3.3"/>
    </reaction>
    <physiologicalReaction direction="right-to-left" evidence="1">
        <dbReference type="Rhea" id="RHEA:28677"/>
    </physiologicalReaction>
</comment>
<dbReference type="InterPro" id="IPR008183">
    <property type="entry name" value="Aldose_1/G6P_1-epimerase"/>
</dbReference>
<dbReference type="InterPro" id="IPR011013">
    <property type="entry name" value="Gal_mutarotase_sf_dom"/>
</dbReference>
<evidence type="ECO:0000256" key="5">
    <source>
        <dbReference type="ARBA" id="ARBA00045743"/>
    </source>
</evidence>
<evidence type="ECO:0000256" key="4">
    <source>
        <dbReference type="ARBA" id="ARBA00032729"/>
    </source>
</evidence>
<feature type="compositionally biased region" description="Polar residues" evidence="6">
    <location>
        <begin position="279"/>
        <end position="289"/>
    </location>
</feature>
<dbReference type="AlphaFoldDB" id="W5J921"/>
<keyword evidence="9" id="KW-1185">Reference proteome</keyword>
<reference evidence="7" key="2">
    <citation type="submission" date="2010-05" db="EMBL/GenBank/DDBJ databases">
        <authorList>
            <person name="Almeida L.G."/>
            <person name="Nicolas M.F."/>
            <person name="Souza R.C."/>
            <person name="Vasconcelos A.T.R."/>
        </authorList>
    </citation>
    <scope>NUCLEOTIDE SEQUENCE</scope>
</reference>
<dbReference type="SUPFAM" id="SSF74650">
    <property type="entry name" value="Galactose mutarotase-like"/>
    <property type="match status" value="1"/>
</dbReference>
<dbReference type="FunCoup" id="W5J921">
    <property type="interactions" value="353"/>
</dbReference>
<dbReference type="UniPathway" id="UPA00214"/>
<dbReference type="Gene3D" id="2.70.98.10">
    <property type="match status" value="1"/>
</dbReference>
<name>W5J921_ANODA</name>
<evidence type="ECO:0000256" key="3">
    <source>
        <dbReference type="ARBA" id="ARBA00021023"/>
    </source>
</evidence>
<reference evidence="8" key="4">
    <citation type="submission" date="2015-06" db="UniProtKB">
        <authorList>
            <consortium name="EnsemblMetazoa"/>
        </authorList>
    </citation>
    <scope>IDENTIFICATION</scope>
</reference>
<dbReference type="GO" id="GO:0006012">
    <property type="term" value="P:galactose metabolic process"/>
    <property type="evidence" value="ECO:0007669"/>
    <property type="project" value="UniProtKB-UniPathway"/>
</dbReference>
<dbReference type="InterPro" id="IPR014718">
    <property type="entry name" value="GH-type_carb-bd"/>
</dbReference>
<evidence type="ECO:0000256" key="1">
    <source>
        <dbReference type="ARBA" id="ARBA00001712"/>
    </source>
</evidence>
<accession>W5J921</accession>
<dbReference type="PANTHER" id="PTHR11122:SF13">
    <property type="entry name" value="GLUCOSE-6-PHOSPHATE 1-EPIMERASE"/>
    <property type="match status" value="1"/>
</dbReference>
<dbReference type="VEuPathDB" id="VectorBase:ADAC008516"/>
<dbReference type="Pfam" id="PF01263">
    <property type="entry name" value="Aldose_epim"/>
    <property type="match status" value="1"/>
</dbReference>
<dbReference type="GO" id="GO:0047938">
    <property type="term" value="F:glucose-6-phosphate 1-epimerase activity"/>
    <property type="evidence" value="ECO:0007669"/>
    <property type="project" value="TreeGrafter"/>
</dbReference>
<dbReference type="Proteomes" id="UP000000673">
    <property type="component" value="Unassembled WGS sequence"/>
</dbReference>
<dbReference type="STRING" id="43151.W5J921"/>
<comment type="function">
    <text evidence="5">Mutarotase that catalyzes the interconversion of beta-D-galactose and alpha-D-galactose during galactose metabolism. Beta-D-galactose is metabolized in the liver into glucose 1-phosphate, the primary metabolic fuel, by the action of four enzymes that constitute the Leloir pathway: GALM, GALK1 (galactokinase), GALT (galactose-1-phosphate uridylyltransferase) and GALE (UDP-galactose-4'-epimerase). Involved in the maintenance of the equilibrium between the beta- and alpha-anomers of galactose, therefore ensuring a sufficient supply of the alpha-anomer for GALK1. Also active on D-glucose although shows a preference for galactose over glucose.</text>
</comment>
<proteinExistence type="predicted"/>
<gene>
    <name evidence="7" type="ORF">AND_008516</name>
</gene>
<evidence type="ECO:0000313" key="9">
    <source>
        <dbReference type="Proteomes" id="UP000000673"/>
    </source>
</evidence>
<evidence type="ECO:0000256" key="6">
    <source>
        <dbReference type="SAM" id="MobiDB-lite"/>
    </source>
</evidence>
<dbReference type="GO" id="GO:0005737">
    <property type="term" value="C:cytoplasm"/>
    <property type="evidence" value="ECO:0007669"/>
    <property type="project" value="TreeGrafter"/>
</dbReference>